<reference evidence="1 2" key="1">
    <citation type="journal article" date="2019" name="Front. Microbiol.">
        <title>Ammonia Oxidation by the Arctic Terrestrial Thaumarchaeote Candidatus Nitrosocosmicus arcticus Is Stimulated by Increasing Temperatures.</title>
        <authorList>
            <person name="Alves R.J.E."/>
            <person name="Kerou M."/>
            <person name="Zappe A."/>
            <person name="Bittner R."/>
            <person name="Abby S.S."/>
            <person name="Schmidt H.A."/>
            <person name="Pfeifer K."/>
            <person name="Schleper C."/>
        </authorList>
    </citation>
    <scope>NUCLEOTIDE SEQUENCE [LARGE SCALE GENOMIC DNA]</scope>
    <source>
        <strain evidence="1 2">Kfb</strain>
    </source>
</reference>
<organism evidence="1 2">
    <name type="scientific">Candidatus Nitrosocosmicus arcticus</name>
    <dbReference type="NCBI Taxonomy" id="2035267"/>
    <lineage>
        <taxon>Archaea</taxon>
        <taxon>Nitrososphaerota</taxon>
        <taxon>Nitrososphaeria</taxon>
        <taxon>Nitrososphaerales</taxon>
        <taxon>Nitrososphaeraceae</taxon>
        <taxon>Candidatus Nitrosocosmicus</taxon>
    </lineage>
</organism>
<sequence length="160" mass="18613">MELEKKHYENIELGIAFDYPSDWVEITDESIKNFGADVLMHSDSVIFGFKRVNVKINSEGPIEMAIEKVLKDAIYLGETILEESKLDKYPIRSGRSGTVIVKRSYDDKNIVIHERTFIINDKKDRGFITLFEQDQQNTKSIDSVNLQNQLEEIFESFRFL</sequence>
<dbReference type="AlphaFoldDB" id="A0A557SRV9"/>
<keyword evidence="2" id="KW-1185">Reference proteome</keyword>
<protein>
    <submittedName>
        <fullName evidence="1">Uncharacterized protein</fullName>
    </submittedName>
</protein>
<evidence type="ECO:0000313" key="2">
    <source>
        <dbReference type="Proteomes" id="UP000315289"/>
    </source>
</evidence>
<dbReference type="RefSeq" id="WP_144734009.1">
    <property type="nucleotide sequence ID" value="NZ_ML675591.1"/>
</dbReference>
<dbReference type="Proteomes" id="UP000315289">
    <property type="component" value="Unassembled WGS sequence"/>
</dbReference>
<accession>A0A557SRV9</accession>
<name>A0A557SRV9_9ARCH</name>
<comment type="caution">
    <text evidence="1">The sequence shown here is derived from an EMBL/GenBank/DDBJ whole genome shotgun (WGS) entry which is preliminary data.</text>
</comment>
<dbReference type="OrthoDB" id="7575at2157"/>
<gene>
    <name evidence="1" type="ORF">NARC_160050</name>
</gene>
<proteinExistence type="predicted"/>
<evidence type="ECO:0000313" key="1">
    <source>
        <dbReference type="EMBL" id="TVP39337.1"/>
    </source>
</evidence>
<dbReference type="EMBL" id="VOAH01000016">
    <property type="protein sequence ID" value="TVP39337.1"/>
    <property type="molecule type" value="Genomic_DNA"/>
</dbReference>